<evidence type="ECO:0000256" key="1">
    <source>
        <dbReference type="SAM" id="Phobius"/>
    </source>
</evidence>
<keyword evidence="1" id="KW-0812">Transmembrane</keyword>
<protein>
    <submittedName>
        <fullName evidence="2">Uncharacterized protein</fullName>
    </submittedName>
</protein>
<dbReference type="EMBL" id="JAYMYQ010000003">
    <property type="protein sequence ID" value="KAK7344001.1"/>
    <property type="molecule type" value="Genomic_DNA"/>
</dbReference>
<evidence type="ECO:0000313" key="3">
    <source>
        <dbReference type="Proteomes" id="UP001367508"/>
    </source>
</evidence>
<gene>
    <name evidence="2" type="ORF">VNO77_13185</name>
</gene>
<accession>A0AAN9QRH6</accession>
<keyword evidence="1" id="KW-1133">Transmembrane helix</keyword>
<sequence length="140" mass="15556">MPLLCVAAQALSFSLILSLTSSFSHFVFLSLRLSLTSSFSHFVFLSLKSQGLDCALLTNLCTLIPGSSAPHRSTPSLFLYPYYSLFNPVLLIFVFSGVDCFGEFSVSGIHAIWRHRAASAISLCFFLFRLLQFLVLEEEC</sequence>
<comment type="caution">
    <text evidence="2">The sequence shown here is derived from an EMBL/GenBank/DDBJ whole genome shotgun (WGS) entry which is preliminary data.</text>
</comment>
<feature type="transmembrane region" description="Helical" evidence="1">
    <location>
        <begin position="85"/>
        <end position="106"/>
    </location>
</feature>
<keyword evidence="1" id="KW-0472">Membrane</keyword>
<feature type="transmembrane region" description="Helical" evidence="1">
    <location>
        <begin position="118"/>
        <end position="136"/>
    </location>
</feature>
<keyword evidence="3" id="KW-1185">Reference proteome</keyword>
<proteinExistence type="predicted"/>
<name>A0AAN9QRH6_CANGL</name>
<organism evidence="2 3">
    <name type="scientific">Canavalia gladiata</name>
    <name type="common">Sword bean</name>
    <name type="synonym">Dolichos gladiatus</name>
    <dbReference type="NCBI Taxonomy" id="3824"/>
    <lineage>
        <taxon>Eukaryota</taxon>
        <taxon>Viridiplantae</taxon>
        <taxon>Streptophyta</taxon>
        <taxon>Embryophyta</taxon>
        <taxon>Tracheophyta</taxon>
        <taxon>Spermatophyta</taxon>
        <taxon>Magnoliopsida</taxon>
        <taxon>eudicotyledons</taxon>
        <taxon>Gunneridae</taxon>
        <taxon>Pentapetalae</taxon>
        <taxon>rosids</taxon>
        <taxon>fabids</taxon>
        <taxon>Fabales</taxon>
        <taxon>Fabaceae</taxon>
        <taxon>Papilionoideae</taxon>
        <taxon>50 kb inversion clade</taxon>
        <taxon>NPAAA clade</taxon>
        <taxon>indigoferoid/millettioid clade</taxon>
        <taxon>Phaseoleae</taxon>
        <taxon>Canavalia</taxon>
    </lineage>
</organism>
<dbReference type="AlphaFoldDB" id="A0AAN9QRH6"/>
<reference evidence="2 3" key="1">
    <citation type="submission" date="2024-01" db="EMBL/GenBank/DDBJ databases">
        <title>The genomes of 5 underutilized Papilionoideae crops provide insights into root nodulation and disease resistanc.</title>
        <authorList>
            <person name="Jiang F."/>
        </authorList>
    </citation>
    <scope>NUCLEOTIDE SEQUENCE [LARGE SCALE GENOMIC DNA]</scope>
    <source>
        <strain evidence="2">LVBAO_FW01</strain>
        <tissue evidence="2">Leaves</tissue>
    </source>
</reference>
<evidence type="ECO:0000313" key="2">
    <source>
        <dbReference type="EMBL" id="KAK7344001.1"/>
    </source>
</evidence>
<dbReference type="Proteomes" id="UP001367508">
    <property type="component" value="Unassembled WGS sequence"/>
</dbReference>